<dbReference type="InterPro" id="IPR036388">
    <property type="entry name" value="WH-like_DNA-bd_sf"/>
</dbReference>
<accession>A0ABW7VVP2</accession>
<evidence type="ECO:0000256" key="1">
    <source>
        <dbReference type="SAM" id="MobiDB-lite"/>
    </source>
</evidence>
<organism evidence="3 4">
    <name type="scientific">Nocardia testacea</name>
    <dbReference type="NCBI Taxonomy" id="248551"/>
    <lineage>
        <taxon>Bacteria</taxon>
        <taxon>Bacillati</taxon>
        <taxon>Actinomycetota</taxon>
        <taxon>Actinomycetes</taxon>
        <taxon>Mycobacteriales</taxon>
        <taxon>Nocardiaceae</taxon>
        <taxon>Nocardia</taxon>
    </lineage>
</organism>
<dbReference type="EMBL" id="JBIRYL010000001">
    <property type="protein sequence ID" value="MFI2229426.1"/>
    <property type="molecule type" value="Genomic_DNA"/>
</dbReference>
<dbReference type="InterPro" id="IPR002577">
    <property type="entry name" value="HTH_HxlR"/>
</dbReference>
<feature type="region of interest" description="Disordered" evidence="1">
    <location>
        <begin position="49"/>
        <end position="113"/>
    </location>
</feature>
<sequence>MKPAGTGRTAFRAAASSELRRAIPGLSQRLLTVDTRNLLRDRLFSRRVQPAAPPRSNTHWRPWARASRSWCTPSPTGPARSLDIPRSRAEFEPDAVEDFSSHRDLGATGAGYR</sequence>
<dbReference type="RefSeq" id="WP_397060297.1">
    <property type="nucleotide sequence ID" value="NZ_JBIRYL010000001.1"/>
</dbReference>
<reference evidence="3 4" key="1">
    <citation type="submission" date="2024-10" db="EMBL/GenBank/DDBJ databases">
        <title>The Natural Products Discovery Center: Release of the First 8490 Sequenced Strains for Exploring Actinobacteria Biosynthetic Diversity.</title>
        <authorList>
            <person name="Kalkreuter E."/>
            <person name="Kautsar S.A."/>
            <person name="Yang D."/>
            <person name="Bader C.D."/>
            <person name="Teijaro C.N."/>
            <person name="Fluegel L."/>
            <person name="Davis C.M."/>
            <person name="Simpson J.R."/>
            <person name="Lauterbach L."/>
            <person name="Steele A.D."/>
            <person name="Gui C."/>
            <person name="Meng S."/>
            <person name="Li G."/>
            <person name="Viehrig K."/>
            <person name="Ye F."/>
            <person name="Su P."/>
            <person name="Kiefer A.F."/>
            <person name="Nichols A."/>
            <person name="Cepeda A.J."/>
            <person name="Yan W."/>
            <person name="Fan B."/>
            <person name="Jiang Y."/>
            <person name="Adhikari A."/>
            <person name="Zheng C.-J."/>
            <person name="Schuster L."/>
            <person name="Cowan T.M."/>
            <person name="Smanski M.J."/>
            <person name="Chevrette M.G."/>
            <person name="De Carvalho L.P.S."/>
            <person name="Shen B."/>
        </authorList>
    </citation>
    <scope>NUCLEOTIDE SEQUENCE [LARGE SCALE GENOMIC DNA]</scope>
    <source>
        <strain evidence="3 4">NPDC019377</strain>
    </source>
</reference>
<gene>
    <name evidence="3" type="ORF">ACH49Z_06195</name>
</gene>
<protein>
    <submittedName>
        <fullName evidence="3">Winged helix-turn-helix transcriptional regulator</fullName>
    </submittedName>
</protein>
<dbReference type="Gene3D" id="1.10.10.10">
    <property type="entry name" value="Winged helix-like DNA-binding domain superfamily/Winged helix DNA-binding domain"/>
    <property type="match status" value="1"/>
</dbReference>
<comment type="caution">
    <text evidence="3">The sequence shown here is derived from an EMBL/GenBank/DDBJ whole genome shotgun (WGS) entry which is preliminary data.</text>
</comment>
<evidence type="ECO:0000313" key="4">
    <source>
        <dbReference type="Proteomes" id="UP001611494"/>
    </source>
</evidence>
<name>A0ABW7VVP2_9NOCA</name>
<dbReference type="Proteomes" id="UP001611494">
    <property type="component" value="Unassembled WGS sequence"/>
</dbReference>
<dbReference type="Pfam" id="PF01638">
    <property type="entry name" value="HxlR"/>
    <property type="match status" value="1"/>
</dbReference>
<feature type="domain" description="HTH hxlR-type" evidence="2">
    <location>
        <begin position="17"/>
        <end position="56"/>
    </location>
</feature>
<proteinExistence type="predicted"/>
<keyword evidence="4" id="KW-1185">Reference proteome</keyword>
<evidence type="ECO:0000313" key="3">
    <source>
        <dbReference type="EMBL" id="MFI2229426.1"/>
    </source>
</evidence>
<evidence type="ECO:0000259" key="2">
    <source>
        <dbReference type="Pfam" id="PF01638"/>
    </source>
</evidence>